<dbReference type="InterPro" id="IPR001296">
    <property type="entry name" value="Glyco_trans_1"/>
</dbReference>
<dbReference type="Gene3D" id="3.40.50.2000">
    <property type="entry name" value="Glycogen Phosphorylase B"/>
    <property type="match status" value="2"/>
</dbReference>
<dbReference type="GO" id="GO:0016757">
    <property type="term" value="F:glycosyltransferase activity"/>
    <property type="evidence" value="ECO:0007669"/>
    <property type="project" value="UniProtKB-KW"/>
</dbReference>
<dbReference type="PANTHER" id="PTHR12526:SF510">
    <property type="entry name" value="D-INOSITOL 3-PHOSPHATE GLYCOSYLTRANSFERASE"/>
    <property type="match status" value="1"/>
</dbReference>
<dbReference type="SUPFAM" id="SSF53756">
    <property type="entry name" value="UDP-Glycosyltransferase/glycogen phosphorylase"/>
    <property type="match status" value="1"/>
</dbReference>
<keyword evidence="1" id="KW-0328">Glycosyltransferase</keyword>
<name>A0A1I2J1J1_9GAMM</name>
<dbReference type="CDD" id="cd03811">
    <property type="entry name" value="GT4_GT28_WabH-like"/>
    <property type="match status" value="1"/>
</dbReference>
<dbReference type="Pfam" id="PF13439">
    <property type="entry name" value="Glyco_transf_4"/>
    <property type="match status" value="1"/>
</dbReference>
<evidence type="ECO:0000313" key="6">
    <source>
        <dbReference type="Proteomes" id="UP000199771"/>
    </source>
</evidence>
<evidence type="ECO:0000259" key="4">
    <source>
        <dbReference type="Pfam" id="PF13439"/>
    </source>
</evidence>
<feature type="domain" description="Glycosyl transferase family 1" evidence="3">
    <location>
        <begin position="147"/>
        <end position="312"/>
    </location>
</feature>
<dbReference type="InterPro" id="IPR028098">
    <property type="entry name" value="Glyco_trans_4-like_N"/>
</dbReference>
<organism evidence="5 6">
    <name type="scientific">Fontimonas thermophila</name>
    <dbReference type="NCBI Taxonomy" id="1076937"/>
    <lineage>
        <taxon>Bacteria</taxon>
        <taxon>Pseudomonadati</taxon>
        <taxon>Pseudomonadota</taxon>
        <taxon>Gammaproteobacteria</taxon>
        <taxon>Nevskiales</taxon>
        <taxon>Nevskiaceae</taxon>
        <taxon>Fontimonas</taxon>
    </lineage>
</organism>
<evidence type="ECO:0000313" key="5">
    <source>
        <dbReference type="EMBL" id="SFF47888.1"/>
    </source>
</evidence>
<dbReference type="GO" id="GO:1901135">
    <property type="term" value="P:carbohydrate derivative metabolic process"/>
    <property type="evidence" value="ECO:0007669"/>
    <property type="project" value="UniProtKB-ARBA"/>
</dbReference>
<keyword evidence="2 5" id="KW-0808">Transferase</keyword>
<sequence>MGGAENSFVRLVRALTRAGMPADAVTRTGSQVHVALEGHRQCFELPMRNALDLGSVLRIRALLRRHAYPIVQTWASRATWLTRAPAGIIHVARLGGYYNPRNFRHAHAWIVNTRGLRDWLIARGFPPGRVHWIDNFVPVDERPSPLSRADLGIPDDALVTIAFGRLVPKKGFQDLLRGMALLPERIAGRAHHLVLMGDGPLAAELGLQAQRLGLDRRVHFTGWIDAAVPALTLGDVMICPSREEPLGNVILEAWSKGLPVLSTRTAGGLELIEEGVTGLLCAVADPGDLARHWRRLLETPALRTELGERGRTHFSARYSEAATIAAYRSLYGELLRRGFTQGSTSSR</sequence>
<proteinExistence type="predicted"/>
<dbReference type="RefSeq" id="WP_091533155.1">
    <property type="nucleotide sequence ID" value="NZ_FOOC01000005.1"/>
</dbReference>
<reference evidence="5 6" key="1">
    <citation type="submission" date="2016-10" db="EMBL/GenBank/DDBJ databases">
        <authorList>
            <person name="de Groot N.N."/>
        </authorList>
    </citation>
    <scope>NUCLEOTIDE SEQUENCE [LARGE SCALE GENOMIC DNA]</scope>
    <source>
        <strain evidence="5 6">DSM 23609</strain>
    </source>
</reference>
<evidence type="ECO:0000256" key="2">
    <source>
        <dbReference type="ARBA" id="ARBA00022679"/>
    </source>
</evidence>
<dbReference type="Proteomes" id="UP000199771">
    <property type="component" value="Unassembled WGS sequence"/>
</dbReference>
<dbReference type="OrthoDB" id="9795746at2"/>
<dbReference type="AlphaFoldDB" id="A0A1I2J1J1"/>
<feature type="domain" description="Glycosyltransferase subfamily 4-like N-terminal" evidence="4">
    <location>
        <begin position="1"/>
        <end position="140"/>
    </location>
</feature>
<dbReference type="PANTHER" id="PTHR12526">
    <property type="entry name" value="GLYCOSYLTRANSFERASE"/>
    <property type="match status" value="1"/>
</dbReference>
<accession>A0A1I2J1J1</accession>
<gene>
    <name evidence="5" type="ORF">SAMN04488120_10584</name>
</gene>
<dbReference type="STRING" id="1076937.SAMN04488120_10584"/>
<evidence type="ECO:0000256" key="1">
    <source>
        <dbReference type="ARBA" id="ARBA00022676"/>
    </source>
</evidence>
<evidence type="ECO:0000259" key="3">
    <source>
        <dbReference type="Pfam" id="PF00534"/>
    </source>
</evidence>
<dbReference type="EMBL" id="FOOC01000005">
    <property type="protein sequence ID" value="SFF47888.1"/>
    <property type="molecule type" value="Genomic_DNA"/>
</dbReference>
<dbReference type="Pfam" id="PF00534">
    <property type="entry name" value="Glycos_transf_1"/>
    <property type="match status" value="1"/>
</dbReference>
<keyword evidence="6" id="KW-1185">Reference proteome</keyword>
<protein>
    <submittedName>
        <fullName evidence="5">Glycosyltransferase involved in cell wall bisynthesis</fullName>
    </submittedName>
</protein>